<name>A0ABN1VTH8_9PSEU</name>
<evidence type="ECO:0000313" key="2">
    <source>
        <dbReference type="Proteomes" id="UP001500467"/>
    </source>
</evidence>
<dbReference type="RefSeq" id="WP_308292138.1">
    <property type="nucleotide sequence ID" value="NZ_BAAALM010000031.1"/>
</dbReference>
<organism evidence="1 2">
    <name type="scientific">Prauserella alba</name>
    <dbReference type="NCBI Taxonomy" id="176898"/>
    <lineage>
        <taxon>Bacteria</taxon>
        <taxon>Bacillati</taxon>
        <taxon>Actinomycetota</taxon>
        <taxon>Actinomycetes</taxon>
        <taxon>Pseudonocardiales</taxon>
        <taxon>Pseudonocardiaceae</taxon>
        <taxon>Prauserella</taxon>
    </lineage>
</organism>
<comment type="caution">
    <text evidence="1">The sequence shown here is derived from an EMBL/GenBank/DDBJ whole genome shotgun (WGS) entry which is preliminary data.</text>
</comment>
<dbReference type="InterPro" id="IPR046904">
    <property type="entry name" value="ABC-3C_MC2"/>
</dbReference>
<dbReference type="Pfam" id="PF20288">
    <property type="entry name" value="MC2"/>
    <property type="match status" value="1"/>
</dbReference>
<reference evidence="1 2" key="1">
    <citation type="journal article" date="2019" name="Int. J. Syst. Evol. Microbiol.">
        <title>The Global Catalogue of Microorganisms (GCM) 10K type strain sequencing project: providing services to taxonomists for standard genome sequencing and annotation.</title>
        <authorList>
            <consortium name="The Broad Institute Genomics Platform"/>
            <consortium name="The Broad Institute Genome Sequencing Center for Infectious Disease"/>
            <person name="Wu L."/>
            <person name="Ma J."/>
        </authorList>
    </citation>
    <scope>NUCLEOTIDE SEQUENCE [LARGE SCALE GENOMIC DNA]</scope>
    <source>
        <strain evidence="1 2">JCM 13022</strain>
    </source>
</reference>
<accession>A0ABN1VTH8</accession>
<evidence type="ECO:0008006" key="3">
    <source>
        <dbReference type="Google" id="ProtNLM"/>
    </source>
</evidence>
<protein>
    <recommendedName>
        <fullName evidence="3">Threonine transporter RhtB</fullName>
    </recommendedName>
</protein>
<evidence type="ECO:0000313" key="1">
    <source>
        <dbReference type="EMBL" id="GAA1222672.1"/>
    </source>
</evidence>
<gene>
    <name evidence="1" type="ORF">GCM10009675_51780</name>
</gene>
<sequence>MRSPLNGPLEYGIRVLVLLTEAYPDQLDINHLVLLDHSVLHTADLGGPPNIHPFHSLHAGELGVRRVNVEEGLRVMLRAGLVDMRALNVGIRYQAGNEAYSFVSGLATRYIAALRDRSQWVVTQLGTLSEEEIRQQTVAIFGNRTSEGHNRHRVRESGTWNG</sequence>
<dbReference type="EMBL" id="BAAALM010000031">
    <property type="protein sequence ID" value="GAA1222672.1"/>
    <property type="molecule type" value="Genomic_DNA"/>
</dbReference>
<dbReference type="Proteomes" id="UP001500467">
    <property type="component" value="Unassembled WGS sequence"/>
</dbReference>
<proteinExistence type="predicted"/>
<keyword evidence="2" id="KW-1185">Reference proteome</keyword>